<feature type="region of interest" description="Disordered" evidence="2">
    <location>
        <begin position="331"/>
        <end position="366"/>
    </location>
</feature>
<name>A0A7W5ZQY3_9BACT</name>
<evidence type="ECO:0000256" key="2">
    <source>
        <dbReference type="SAM" id="MobiDB-lite"/>
    </source>
</evidence>
<dbReference type="InterPro" id="IPR006626">
    <property type="entry name" value="PbH1"/>
</dbReference>
<dbReference type="PROSITE" id="PS51688">
    <property type="entry name" value="ICA"/>
    <property type="match status" value="1"/>
</dbReference>
<keyword evidence="5" id="KW-1185">Reference proteome</keyword>
<dbReference type="Pfam" id="PF13884">
    <property type="entry name" value="Peptidase_S74"/>
    <property type="match status" value="1"/>
</dbReference>
<dbReference type="Proteomes" id="UP000541352">
    <property type="component" value="Unassembled WGS sequence"/>
</dbReference>
<feature type="domain" description="Peptidase S74" evidence="3">
    <location>
        <begin position="1776"/>
        <end position="1943"/>
    </location>
</feature>
<dbReference type="RefSeq" id="WP_183978630.1">
    <property type="nucleotide sequence ID" value="NZ_JACIBY010000014.1"/>
</dbReference>
<dbReference type="SMART" id="SM00710">
    <property type="entry name" value="PbH1"/>
    <property type="match status" value="6"/>
</dbReference>
<feature type="compositionally biased region" description="Polar residues" evidence="2">
    <location>
        <begin position="348"/>
        <end position="364"/>
    </location>
</feature>
<protein>
    <recommendedName>
        <fullName evidence="3">Peptidase S74 domain-containing protein</fullName>
    </recommendedName>
</protein>
<evidence type="ECO:0000313" key="4">
    <source>
        <dbReference type="EMBL" id="MBB3841150.1"/>
    </source>
</evidence>
<accession>A0A7W5ZQY3</accession>
<dbReference type="EMBL" id="JACIBY010000014">
    <property type="protein sequence ID" value="MBB3841150.1"/>
    <property type="molecule type" value="Genomic_DNA"/>
</dbReference>
<evidence type="ECO:0000259" key="3">
    <source>
        <dbReference type="PROSITE" id="PS51688"/>
    </source>
</evidence>
<sequence length="1973" mass="209052">MNSQVILRRAYALAVALILSLLIGNKTVYSQSVTFTPNGVWLPSMTSNERITMPVTIGQLVFDTNTKSIWYHTGVGGDWKELITVKPSADNLGNHTATQNINVGDYFLSPDGLDRGLKVGREQLLLQLPKPRFQLGTNLATNSQINFANYTRNWAISTSQDRFEIVDSTFQTRPFIIEKNAFHNMLYIQEDKIGIGTSSPREKLDVAGKVKMNGFQLHNGTNTAGFILQSDAVGNGTWVNPAAAGFNYWTVANGAMFPNLNVNVGIGTEAPSSKLEVNGKLKATEVEIASTLKTTSIETSGTTKTTNFQLTNGATNGYILQSDANGNASWKSPSSLPISFSESDPKVGSSSRNSVPKWNGTKLTDGTMVDNGNIGIGVTSPTNKLEVAGTTKTTNLQLTNGATNGYILQSDASGNAVWKDPSSLPISFSETDPKVGALTNNVLPKWNGTKLTDGTMVDNGNIGIGVTSPTNKLEVAGTTKTTNLQLTNGATNGYILQSDASGNAVWKDPSSLPISFSETDPKVGALTANVLPKWNGTKLTDGTMVDNGNIGIGVTSPTNKLEVAGTTKTTNFQLTNGATNGYILQSDASGNAVWKDPSSLPISFSETDPKVGTLTNNVLPKWNGTKLTDGTMVDNGNIGIGVTSPTNKLEVAGTTKTTNFQLTNGATNGYILQSDASGNAVWKDPSSLPISFSETDPKVGTLTNNVLPKWNGTKLTDGTMVDNGNIGIGVTSPTNKLEVAGTTKTTNFQLTNGATNGYVLQSDAQGNAVWKNPTSLGITFTETDPKVGSQLMDYVPTWDGTKLVKGGIFDDHRGKIGILNDDPKAPLSVGKSYTTNLDAITYFNTSENKPVVIASIDNATPDNNKGIMIGEQGNEIQGRSGNNLTTNGDLILNAYDGNVGIGTTTPTSKLDVAGKIKSTDFQLTNGATNGYILQSDASGNGIWKDPSSLSISFKETDPKVGNQLTYFVPTWNGTQLVKGGIYSDVYGNVGILNTDPQAPFSVGESYTTNLNAITYINTAGNKPVVIANIDKAAPANNKGLLLGERGNEIQGRAGNSLITNSDLILNPYSGNVGVGTSSPTAKLEVNGNAKAKSIQLSDGAQNGYILQSDANGNASWANPSALSGGSTSWTKNGNNQYSNVTGNVGVGVGTPSQKIHLRGNLLVEHGRLLTYDSGKNVYVGEEVGGTDTTYTKGQHNTAIGANAFQNNTTGNNNVAVGRKALQSNTTGTFNTSIGTESLNSLVGGGFNVAIGPYSMVNNVDGNENVAVGNWAGFSNKGSGNVFLGNSAGSSETGSNKLYITNTSTSTPLIYGDFSKKRLVINDSLEAKSIKSTALQLTNGANVGYLLQSDASGKASWVNPSTLLSGSNTWTKNGTNQYANLTGNVGIGVSNPTQKLQIRGNLLVVHGRLLTFDSGKNVYVGEEVGGADTTYTTAQDNTALGANAFQYNTGGNSNVGIGRKALQKNTTGNANTAVGIDALLNNIQGSNSVALGAYALISNPAGEDNTAVGFSAGFANKGSGNVFIGNYAGAVEAGNNKLYIANGKDTPPLLYGDFATKKLVVNDSLEAKFLSVKMPNAGSYFPNATIKNQSVVTQIHVGNNANPKTRYYDKTNSPSSFFDLGINAFNYFSVDYNEATKFAVLPNGMVELSNNLKTFGKWITSDGDNEGIAVTNQGNVGINEVNSNVTFTIKSKMTTGGLFSIKDNNEDEKFYMSIKGNAGMGTSDLSKAKLSIVGSQLSNLSYGYLNNNGSTGSANSTSYYSLYTSDRIAASEFNAFSDARIKDIKGKSNNVQDLETLSKIEITDYQFKDKIGKGNGHHKKVIAQQVETVYPQAVSKTTDVIPDIYRLANIQNNFVELSNHQLTVGEKVKLIFGEKQEVFEVEAVNEKGFKIKNNGTSLVAATSVFVYGREVSDFRSVDYEALSTLNMSATQALLKRIEQLESENTHYKNEFKSFRTELEQLKAAVTGTNETKGK</sequence>
<evidence type="ECO:0000256" key="1">
    <source>
        <dbReference type="SAM" id="Coils"/>
    </source>
</evidence>
<dbReference type="InterPro" id="IPR011049">
    <property type="entry name" value="Serralysin-like_metalloprot_C"/>
</dbReference>
<comment type="caution">
    <text evidence="4">The sequence shown here is derived from an EMBL/GenBank/DDBJ whole genome shotgun (WGS) entry which is preliminary data.</text>
</comment>
<proteinExistence type="predicted"/>
<dbReference type="InterPro" id="IPR030392">
    <property type="entry name" value="S74_ICA"/>
</dbReference>
<feature type="compositionally biased region" description="Low complexity" evidence="2">
    <location>
        <begin position="331"/>
        <end position="342"/>
    </location>
</feature>
<evidence type="ECO:0000313" key="5">
    <source>
        <dbReference type="Proteomes" id="UP000541352"/>
    </source>
</evidence>
<gene>
    <name evidence="4" type="ORF">FHS57_005171</name>
</gene>
<organism evidence="4 5">
    <name type="scientific">Runella defluvii</name>
    <dbReference type="NCBI Taxonomy" id="370973"/>
    <lineage>
        <taxon>Bacteria</taxon>
        <taxon>Pseudomonadati</taxon>
        <taxon>Bacteroidota</taxon>
        <taxon>Cytophagia</taxon>
        <taxon>Cytophagales</taxon>
        <taxon>Spirosomataceae</taxon>
        <taxon>Runella</taxon>
    </lineage>
</organism>
<keyword evidence="1" id="KW-0175">Coiled coil</keyword>
<dbReference type="Gene3D" id="2.150.10.10">
    <property type="entry name" value="Serralysin-like metalloprotease, C-terminal"/>
    <property type="match status" value="2"/>
</dbReference>
<reference evidence="4 5" key="1">
    <citation type="submission" date="2020-08" db="EMBL/GenBank/DDBJ databases">
        <title>Genomic Encyclopedia of Type Strains, Phase IV (KMG-IV): sequencing the most valuable type-strain genomes for metagenomic binning, comparative biology and taxonomic classification.</title>
        <authorList>
            <person name="Goeker M."/>
        </authorList>
    </citation>
    <scope>NUCLEOTIDE SEQUENCE [LARGE SCALE GENOMIC DNA]</scope>
    <source>
        <strain evidence="4 5">DSM 17976</strain>
    </source>
</reference>
<feature type="coiled-coil region" evidence="1">
    <location>
        <begin position="1929"/>
        <end position="1963"/>
    </location>
</feature>